<keyword evidence="3" id="KW-1185">Reference proteome</keyword>
<organism evidence="2 3">
    <name type="scientific">Sphingomonas naphthae</name>
    <dbReference type="NCBI Taxonomy" id="1813468"/>
    <lineage>
        <taxon>Bacteria</taxon>
        <taxon>Pseudomonadati</taxon>
        <taxon>Pseudomonadota</taxon>
        <taxon>Alphaproteobacteria</taxon>
        <taxon>Sphingomonadales</taxon>
        <taxon>Sphingomonadaceae</taxon>
        <taxon>Sphingomonas</taxon>
    </lineage>
</organism>
<reference evidence="2 3" key="1">
    <citation type="submission" date="2023-02" db="EMBL/GenBank/DDBJ databases">
        <title>Genome sequence of Sphingomonas naphthae.</title>
        <authorList>
            <person name="Kim S."/>
            <person name="Heo J."/>
            <person name="Kwon S.-W."/>
        </authorList>
    </citation>
    <scope>NUCLEOTIDE SEQUENCE [LARGE SCALE GENOMIC DNA]</scope>
    <source>
        <strain evidence="2 3">KACC 18716</strain>
    </source>
</reference>
<evidence type="ECO:0000313" key="3">
    <source>
        <dbReference type="Proteomes" id="UP001220395"/>
    </source>
</evidence>
<keyword evidence="1" id="KW-0812">Transmembrane</keyword>
<feature type="transmembrane region" description="Helical" evidence="1">
    <location>
        <begin position="335"/>
        <end position="354"/>
    </location>
</feature>
<evidence type="ECO:0000256" key="1">
    <source>
        <dbReference type="SAM" id="Phobius"/>
    </source>
</evidence>
<dbReference type="SUPFAM" id="SSF82866">
    <property type="entry name" value="Multidrug efflux transporter AcrB transmembrane domain"/>
    <property type="match status" value="2"/>
</dbReference>
<feature type="transmembrane region" description="Helical" evidence="1">
    <location>
        <begin position="390"/>
        <end position="412"/>
    </location>
</feature>
<dbReference type="PRINTS" id="PR00702">
    <property type="entry name" value="ACRIFLAVINRP"/>
</dbReference>
<dbReference type="InterPro" id="IPR001036">
    <property type="entry name" value="Acrflvin-R"/>
</dbReference>
<dbReference type="Gene3D" id="3.30.70.1320">
    <property type="entry name" value="Multidrug efflux transporter AcrB pore domain like"/>
    <property type="match status" value="1"/>
</dbReference>
<feature type="transmembrane region" description="Helical" evidence="1">
    <location>
        <begin position="855"/>
        <end position="874"/>
    </location>
</feature>
<feature type="transmembrane region" description="Helical" evidence="1">
    <location>
        <begin position="907"/>
        <end position="932"/>
    </location>
</feature>
<feature type="transmembrane region" description="Helical" evidence="1">
    <location>
        <begin position="537"/>
        <end position="560"/>
    </location>
</feature>
<proteinExistence type="predicted"/>
<dbReference type="SUPFAM" id="SSF82714">
    <property type="entry name" value="Multidrug efflux transporter AcrB TolC docking domain, DN and DC subdomains"/>
    <property type="match status" value="2"/>
</dbReference>
<dbReference type="InterPro" id="IPR027463">
    <property type="entry name" value="AcrB_DN_DC_subdom"/>
</dbReference>
<dbReference type="Gene3D" id="3.30.2090.10">
    <property type="entry name" value="Multidrug efflux transporter AcrB TolC docking domain, DN and DC subdomains"/>
    <property type="match status" value="2"/>
</dbReference>
<dbReference type="Proteomes" id="UP001220395">
    <property type="component" value="Chromosome"/>
</dbReference>
<dbReference type="Gene3D" id="3.30.70.1430">
    <property type="entry name" value="Multidrug efflux transporter AcrB pore domain"/>
    <property type="match status" value="2"/>
</dbReference>
<dbReference type="Gene3D" id="3.30.70.1440">
    <property type="entry name" value="Multidrug efflux transporter AcrB pore domain"/>
    <property type="match status" value="1"/>
</dbReference>
<dbReference type="SUPFAM" id="SSF82693">
    <property type="entry name" value="Multidrug efflux transporter AcrB pore domain, PN1, PN2, PC1 and PC2 subdomains"/>
    <property type="match status" value="3"/>
</dbReference>
<feature type="transmembrane region" description="Helical" evidence="1">
    <location>
        <begin position="953"/>
        <end position="972"/>
    </location>
</feature>
<sequence>MGFRNISAWAIRNPVPPIVLFLALTLAGIVSFIRMDVNQNPEITFPGVVVMISQPGAAPSELETQVSQIVESSMRNLEGVDEIQTTINEGSSQTFVQFSIETPIDRAVTDVRDAVAQIRGQLPDGIIEPQVIRAQVNGGAIANFSIEANDMTMEQLSWFASNVVARRLLGIDGMQKVNVNGGVNREIRVILDPARMQALGVTAVQVNQQLRSINVNAAGGRAEVGGAEQAVRVVGNANDAYDLSQTQITFGNGRSVKLADIATVRDLYGEQRSMAIMNGRPVVSFGIFRARGASDVSVYDDTIKMLEKIEKDNPNIHFVKRFNSVKYTKDNYKSAIHAMVEGAVLAVLVVFLFLRDWRATIISALAIPLSAIPTFWIMDLMGFTLNFMTLLALSMVAGVLVDDAIVEIENIVRHMRMGKSAYQASIDAADEIGLAVVATTFSIVAVFLPVGMMPGIAGQFFKNFGFTVVVAVLMSLAVARIVTPMIAAYFLKSHGEATHGEGRLMDWYMAVLRWTLHHEKSGPRRWYRLWTRDNRKLTVFLAVLAFGATIVSFATLPFTFQPPLNVDTSRISITMTPGTTLAQTKAVADRVAGIMRQQPEVATAIEFIDVGSATISMTLKEDRPRTSIEFERAMAPQLADIADARVTFNSQNGGGGSNRDISVMLAGDDPAKLQQAALKVVEQMKGLPGIRTPRVEGDLPRPEITIKPHLDLAADLGVTTQALSQTIRIATLGDIDQNVAKFSLSDRQIPIRVALDENSRRNLGTIQNLPVPTSSGGTVPLRVVADVGFGAGPSQIVRYNQERRVILSADLAPGAVSGEQRAKILKLPAMDELPVGVHYQAAGESKWQAEMMQNFFIALFAGVLLVLAVLVLLYRRVMPPFVNLSSLLLAPLGGTLALHVAGMPISLPVLIGVLMLFGIVAKNSILLIDFAIEEMRLGRDPYESIVDAGHKRAQPIVMTTVAMVAGMMPTALSIGGDGSWNQPMAVTVIGGLILSTLLTLLLIPAGFSLADSVERRLGPKLGKLITTGDGGTAAQTGGHAHPAE</sequence>
<feature type="transmembrane region" description="Helical" evidence="1">
    <location>
        <begin position="881"/>
        <end position="901"/>
    </location>
</feature>
<evidence type="ECO:0000313" key="2">
    <source>
        <dbReference type="EMBL" id="WCT75230.1"/>
    </source>
</evidence>
<feature type="transmembrane region" description="Helical" evidence="1">
    <location>
        <begin position="984"/>
        <end position="1010"/>
    </location>
</feature>
<keyword evidence="1" id="KW-1133">Transmembrane helix</keyword>
<keyword evidence="1" id="KW-0472">Membrane</keyword>
<dbReference type="RefSeq" id="WP_273690901.1">
    <property type="nucleotide sequence ID" value="NZ_CP117411.1"/>
</dbReference>
<dbReference type="EMBL" id="CP117411">
    <property type="protein sequence ID" value="WCT75230.1"/>
    <property type="molecule type" value="Genomic_DNA"/>
</dbReference>
<dbReference type="PANTHER" id="PTHR32063:SF77">
    <property type="entry name" value="ACR FAMILY TRANSPORT PROTEIN"/>
    <property type="match status" value="1"/>
</dbReference>
<dbReference type="Gene3D" id="1.20.1640.10">
    <property type="entry name" value="Multidrug efflux transporter AcrB transmembrane domain"/>
    <property type="match status" value="2"/>
</dbReference>
<protein>
    <submittedName>
        <fullName evidence="2">Efflux RND transporter permease subunit</fullName>
    </submittedName>
</protein>
<dbReference type="Pfam" id="PF00873">
    <property type="entry name" value="ACR_tran"/>
    <property type="match status" value="1"/>
</dbReference>
<feature type="transmembrane region" description="Helical" evidence="1">
    <location>
        <begin position="464"/>
        <end position="491"/>
    </location>
</feature>
<feature type="transmembrane region" description="Helical" evidence="1">
    <location>
        <begin position="361"/>
        <end position="378"/>
    </location>
</feature>
<name>A0ABY7TPS4_9SPHN</name>
<dbReference type="PANTHER" id="PTHR32063">
    <property type="match status" value="1"/>
</dbReference>
<accession>A0ABY7TPS4</accession>
<gene>
    <name evidence="2" type="ORF">PQ455_08440</name>
</gene>
<feature type="transmembrane region" description="Helical" evidence="1">
    <location>
        <begin position="432"/>
        <end position="452"/>
    </location>
</feature>